<name>A0ABU8F070_9BACI</name>
<reference evidence="1 2" key="1">
    <citation type="submission" date="2024-01" db="EMBL/GenBank/DDBJ databases">
        <title>Seven novel Bacillus-like species.</title>
        <authorList>
            <person name="Liu G."/>
        </authorList>
    </citation>
    <scope>NUCLEOTIDE SEQUENCE [LARGE SCALE GENOMIC DNA]</scope>
    <source>
        <strain evidence="1 2">FJAT-51614</strain>
    </source>
</reference>
<evidence type="ECO:0000313" key="1">
    <source>
        <dbReference type="EMBL" id="MEI4768404.1"/>
    </source>
</evidence>
<organism evidence="1 2">
    <name type="scientific">Psychrobacillus mangrovi</name>
    <dbReference type="NCBI Taxonomy" id="3117745"/>
    <lineage>
        <taxon>Bacteria</taxon>
        <taxon>Bacillati</taxon>
        <taxon>Bacillota</taxon>
        <taxon>Bacilli</taxon>
        <taxon>Bacillales</taxon>
        <taxon>Bacillaceae</taxon>
        <taxon>Psychrobacillus</taxon>
    </lineage>
</organism>
<accession>A0ABU8F070</accession>
<gene>
    <name evidence="1" type="ORF">WAX74_01885</name>
</gene>
<sequence length="64" mass="7619">MDINEIMKKINESMDKMDLVTARRSIEHNLDLINENRHLLRRNARSLFKILQNTEIEKIRGIGE</sequence>
<proteinExistence type="predicted"/>
<dbReference type="EMBL" id="JBAWSY010000001">
    <property type="protein sequence ID" value="MEI4768404.1"/>
    <property type="molecule type" value="Genomic_DNA"/>
</dbReference>
<evidence type="ECO:0000313" key="2">
    <source>
        <dbReference type="Proteomes" id="UP001364890"/>
    </source>
</evidence>
<protein>
    <submittedName>
        <fullName evidence="1">Uncharacterized protein</fullName>
    </submittedName>
</protein>
<keyword evidence="2" id="KW-1185">Reference proteome</keyword>
<dbReference type="Proteomes" id="UP001364890">
    <property type="component" value="Unassembled WGS sequence"/>
</dbReference>
<comment type="caution">
    <text evidence="1">The sequence shown here is derived from an EMBL/GenBank/DDBJ whole genome shotgun (WGS) entry which is preliminary data.</text>
</comment>
<dbReference type="RefSeq" id="WP_336495962.1">
    <property type="nucleotide sequence ID" value="NZ_JBAWSY010000001.1"/>
</dbReference>